<evidence type="ECO:0008006" key="5">
    <source>
        <dbReference type="Google" id="ProtNLM"/>
    </source>
</evidence>
<feature type="region of interest" description="Disordered" evidence="1">
    <location>
        <begin position="187"/>
        <end position="228"/>
    </location>
</feature>
<feature type="compositionally biased region" description="Basic and acidic residues" evidence="1">
    <location>
        <begin position="43"/>
        <end position="56"/>
    </location>
</feature>
<dbReference type="Proteomes" id="UP001501095">
    <property type="component" value="Unassembled WGS sequence"/>
</dbReference>
<feature type="compositionally biased region" description="Low complexity" evidence="1">
    <location>
        <begin position="15"/>
        <end position="24"/>
    </location>
</feature>
<proteinExistence type="predicted"/>
<evidence type="ECO:0000256" key="1">
    <source>
        <dbReference type="SAM" id="MobiDB-lite"/>
    </source>
</evidence>
<feature type="compositionally biased region" description="Basic and acidic residues" evidence="1">
    <location>
        <begin position="1"/>
        <end position="14"/>
    </location>
</feature>
<keyword evidence="4" id="KW-1185">Reference proteome</keyword>
<reference evidence="3 4" key="1">
    <citation type="journal article" date="2019" name="Int. J. Syst. Evol. Microbiol.">
        <title>The Global Catalogue of Microorganisms (GCM) 10K type strain sequencing project: providing services to taxonomists for standard genome sequencing and annotation.</title>
        <authorList>
            <consortium name="The Broad Institute Genomics Platform"/>
            <consortium name="The Broad Institute Genome Sequencing Center for Infectious Disease"/>
            <person name="Wu L."/>
            <person name="Ma J."/>
        </authorList>
    </citation>
    <scope>NUCLEOTIDE SEQUENCE [LARGE SCALE GENOMIC DNA]</scope>
    <source>
        <strain evidence="3 4">JCM 6924</strain>
    </source>
</reference>
<keyword evidence="2" id="KW-0472">Membrane</keyword>
<evidence type="ECO:0000313" key="4">
    <source>
        <dbReference type="Proteomes" id="UP001501095"/>
    </source>
</evidence>
<feature type="region of interest" description="Disordered" evidence="1">
    <location>
        <begin position="1"/>
        <end position="160"/>
    </location>
</feature>
<feature type="compositionally biased region" description="Basic and acidic residues" evidence="1">
    <location>
        <begin position="143"/>
        <end position="152"/>
    </location>
</feature>
<name>A0ABN3P865_9ACTN</name>
<keyword evidence="2" id="KW-0812">Transmembrane</keyword>
<evidence type="ECO:0000313" key="3">
    <source>
        <dbReference type="EMBL" id="GAA2559196.1"/>
    </source>
</evidence>
<feature type="compositionally biased region" description="Gly residues" evidence="1">
    <location>
        <begin position="188"/>
        <end position="203"/>
    </location>
</feature>
<evidence type="ECO:0000256" key="2">
    <source>
        <dbReference type="SAM" id="Phobius"/>
    </source>
</evidence>
<protein>
    <recommendedName>
        <fullName evidence="5">Large membrane protein</fullName>
    </recommendedName>
</protein>
<organism evidence="3 4">
    <name type="scientific">Streptomyces levis</name>
    <dbReference type="NCBI Taxonomy" id="285566"/>
    <lineage>
        <taxon>Bacteria</taxon>
        <taxon>Bacillati</taxon>
        <taxon>Actinomycetota</taxon>
        <taxon>Actinomycetes</taxon>
        <taxon>Kitasatosporales</taxon>
        <taxon>Streptomycetaceae</taxon>
        <taxon>Streptomyces</taxon>
    </lineage>
</organism>
<feature type="region of interest" description="Disordered" evidence="1">
    <location>
        <begin position="511"/>
        <end position="533"/>
    </location>
</feature>
<dbReference type="EMBL" id="BAAATM010000029">
    <property type="protein sequence ID" value="GAA2559196.1"/>
    <property type="molecule type" value="Genomic_DNA"/>
</dbReference>
<feature type="region of interest" description="Disordered" evidence="1">
    <location>
        <begin position="600"/>
        <end position="629"/>
    </location>
</feature>
<keyword evidence="2" id="KW-1133">Transmembrane helix</keyword>
<feature type="transmembrane region" description="Helical" evidence="2">
    <location>
        <begin position="163"/>
        <end position="184"/>
    </location>
</feature>
<feature type="compositionally biased region" description="Low complexity" evidence="1">
    <location>
        <begin position="58"/>
        <end position="128"/>
    </location>
</feature>
<dbReference type="RefSeq" id="WP_344544146.1">
    <property type="nucleotide sequence ID" value="NZ_BAAATM010000029.1"/>
</dbReference>
<gene>
    <name evidence="3" type="ORF">GCM10010423_71490</name>
</gene>
<sequence length="629" mass="63295">MNTERPDNDDDARAAGDAGTADTPEPGVAEAGTPAGSTESDGVAEKAENTENRENAENAETGGSSEASETDSAAEAAEAAEASETDSAAEAPSATEAAETEGVSETAATSDSASAAADDSAGASVPDAGHATESHDAPAPVHDLTRDGKEQARQGGGRPRTPAVIASVAAAVLLIGGGGAWLAANASGGSGGGATSGAPGGDGTPPPLALDGYSDSTDGGNGIAPGEPNPYGATYRVEGTLPEGPAEAPVYLARGEIAEADVARLAKALGVEGKPVTQGEVWRIGGQDGSGPGLQVNRQAPGSWTFTRYTPGTDDCKGTDTCTTQRPGGTPVGEDVAEKAAAPVLKALGQDDAKVDASQVMGAQRVVNASPEVGGLPTHGWTTGITVGSDGEVVGGSGLLKAPVRGDTYPVVGAEKALDLMEGRPENDHRMGIGGCASPVPLEDRPEEPCGSPASGTPQRDTVTVRDAVFGLASHFVDGRQALVPSWLFEVTAPGAKDPFTVTYPAVDPKYLASPSPSEPGDGPTSQPGPREVKVDGYRAEGAELTVTFTGGVCADYDVTADEKGGEVTVTVTSTPWPDKVCIMIAKQFQETVPLDEPLGDRKVVDADGEPVPLAREGARLPAPPSRER</sequence>
<comment type="caution">
    <text evidence="3">The sequence shown here is derived from an EMBL/GenBank/DDBJ whole genome shotgun (WGS) entry which is preliminary data.</text>
</comment>
<accession>A0ABN3P865</accession>